<evidence type="ECO:0000259" key="2">
    <source>
        <dbReference type="Pfam" id="PF08044"/>
    </source>
</evidence>
<dbReference type="Pfam" id="PF08044">
    <property type="entry name" value="DUF1707"/>
    <property type="match status" value="1"/>
</dbReference>
<feature type="domain" description="DUF1707" evidence="2">
    <location>
        <begin position="20"/>
        <end position="72"/>
    </location>
</feature>
<accession>A0ABR7LLM1</accession>
<dbReference type="EMBL" id="JABVEC010000005">
    <property type="protein sequence ID" value="MBC6465766.1"/>
    <property type="molecule type" value="Genomic_DNA"/>
</dbReference>
<keyword evidence="4" id="KW-1185">Reference proteome</keyword>
<name>A0ABR7LLM1_9ACTN</name>
<dbReference type="RefSeq" id="WP_187242768.1">
    <property type="nucleotide sequence ID" value="NZ_BAAAOK010000006.1"/>
</dbReference>
<sequence>MTGEMSPMGRGDEVASPDDVRASHEDRDRVVELLRVAAGDGRLTADELDERLEKALTARTHGELRVLTRDLPAARDLIAGASAPQPRESVRIDCHSGSTKRDGRWLVPQRIHVHLSSGSVTLDFTEAVITQPSLQIEVDMRSGMLTLVTKPGVMVDADDVAVRSGSVKVRAPWDRDIPTTLRIHVSGKVASGSISARPPRRTFWQWLRRRPRPYALAPP</sequence>
<reference evidence="3 4" key="1">
    <citation type="submission" date="2020-06" db="EMBL/GenBank/DDBJ databases">
        <title>Actinomadura xiongansis sp. nov., isolated from soil of Baiyangdian.</title>
        <authorList>
            <person name="Zhang X."/>
        </authorList>
    </citation>
    <scope>NUCLEOTIDE SEQUENCE [LARGE SCALE GENOMIC DNA]</scope>
    <source>
        <strain evidence="3 4">HBUM206468</strain>
    </source>
</reference>
<comment type="caution">
    <text evidence="3">The sequence shown here is derived from an EMBL/GenBank/DDBJ whole genome shotgun (WGS) entry which is preliminary data.</text>
</comment>
<evidence type="ECO:0000256" key="1">
    <source>
        <dbReference type="SAM" id="MobiDB-lite"/>
    </source>
</evidence>
<proteinExistence type="predicted"/>
<dbReference type="PANTHER" id="PTHR40763:SF5">
    <property type="entry name" value="MEMBRANE PROTEIN"/>
    <property type="match status" value="1"/>
</dbReference>
<gene>
    <name evidence="3" type="ORF">HKK74_09685</name>
</gene>
<organism evidence="3 4">
    <name type="scientific">Actinomadura alba</name>
    <dbReference type="NCBI Taxonomy" id="406431"/>
    <lineage>
        <taxon>Bacteria</taxon>
        <taxon>Bacillati</taxon>
        <taxon>Actinomycetota</taxon>
        <taxon>Actinomycetes</taxon>
        <taxon>Streptosporangiales</taxon>
        <taxon>Thermomonosporaceae</taxon>
        <taxon>Actinomadura</taxon>
    </lineage>
</organism>
<feature type="region of interest" description="Disordered" evidence="1">
    <location>
        <begin position="1"/>
        <end position="27"/>
    </location>
</feature>
<feature type="compositionally biased region" description="Basic and acidic residues" evidence="1">
    <location>
        <begin position="10"/>
        <end position="27"/>
    </location>
</feature>
<protein>
    <submittedName>
        <fullName evidence="3">DUF1707 domain-containing protein</fullName>
    </submittedName>
</protein>
<dbReference type="PANTHER" id="PTHR40763">
    <property type="entry name" value="MEMBRANE PROTEIN-RELATED"/>
    <property type="match status" value="1"/>
</dbReference>
<evidence type="ECO:0000313" key="3">
    <source>
        <dbReference type="EMBL" id="MBC6465766.1"/>
    </source>
</evidence>
<evidence type="ECO:0000313" key="4">
    <source>
        <dbReference type="Proteomes" id="UP000805614"/>
    </source>
</evidence>
<dbReference type="Proteomes" id="UP000805614">
    <property type="component" value="Unassembled WGS sequence"/>
</dbReference>
<dbReference type="InterPro" id="IPR012551">
    <property type="entry name" value="DUF1707_SHOCT-like"/>
</dbReference>